<dbReference type="GO" id="GO:0061630">
    <property type="term" value="F:ubiquitin protein ligase activity"/>
    <property type="evidence" value="ECO:0007669"/>
    <property type="project" value="UniProtKB-EC"/>
</dbReference>
<evidence type="ECO:0000313" key="6">
    <source>
        <dbReference type="Proteomes" id="UP000597762"/>
    </source>
</evidence>
<dbReference type="OrthoDB" id="8068875at2759"/>
<dbReference type="InterPro" id="IPR004939">
    <property type="entry name" value="APC_su10/DOC_dom"/>
</dbReference>
<proteinExistence type="predicted"/>
<dbReference type="SMART" id="SM01337">
    <property type="entry name" value="APC10"/>
    <property type="match status" value="1"/>
</dbReference>
<feature type="domain" description="DOC" evidence="4">
    <location>
        <begin position="191"/>
        <end position="390"/>
    </location>
</feature>
<sequence length="744" mass="85851">MAFANDISRRLARIRCLHQCISCLKQAGPLPESLCYVPDRVEYKCIAGTVDMYPKPDLNTDPIDSMTGVLLSRVIASGHEFCNNQGKWIRVKKAKPRNCKKFLDVTCESWVLLYGKHSTTEDMPTMEPVQTKNYSLAKFSKPFKLSNWEEVVEHHYAVCLKKLEVAHQDEEIMEKLHTVLQNWTLENDEALVQLMANSMNQNSQYLGSLANFVDFVDVSSYCISDDAGPVNLTDDDTGTYWESEGSQGQHWIKLQMKKGTIIKKLFLTLSGADDIYLPSKVIVCGGEEFNMKELNMVTLERDFFSKSKLFRYPRLEGYTADQLYYRAILLQRFISLLDSVLHYLIPKWNHQHQPILDLESIRQLLPLSQMKPVLIETFLRETIKERPLDVRIIFINRRSATEHKSDPSKDPECKSTIFMQVYEGLQPREKKNKPLNYRWPNKHDQWWECKFLMEGIIDQGGGFRDSLSDIAEELCPSSSDAPVPLPFFIRSPNQIHEDSNVNRDAYIPNPSCTWFAEYEWIGQLMGACFRSKENLVLSLAPFVWKQLSGENISWYQDFTTVDAAEVKLLETLLNLDEEKFPQENRFWSTTLSNGTEVNLRLQPLKGLLRVIPEDVLRLITWQELEKRICGEAEISLEALQKSVHLIDLEQTDLRVKYFWEAVKNFSNEDRSRLLRFVTGRRRLPAPLYLSSAKPEADNALPESSTCGNMLFMPKYSSAKLAEEKLQYAAYNCIAIDTDVSPWDD</sequence>
<comment type="caution">
    <text evidence="5">The sequence shown here is derived from an EMBL/GenBank/DDBJ whole genome shotgun (WGS) entry which is preliminary data.</text>
</comment>
<dbReference type="GO" id="GO:0043161">
    <property type="term" value="P:proteasome-mediated ubiquitin-dependent protein catabolic process"/>
    <property type="evidence" value="ECO:0007669"/>
    <property type="project" value="TreeGrafter"/>
</dbReference>
<evidence type="ECO:0000313" key="5">
    <source>
        <dbReference type="EMBL" id="CAE1286121.1"/>
    </source>
</evidence>
<dbReference type="PANTHER" id="PTHR46654:SF1">
    <property type="entry name" value="E3 UBIQUITIN-PROTEIN LIGASE HECTD3"/>
    <property type="match status" value="1"/>
</dbReference>
<dbReference type="InterPro" id="IPR035983">
    <property type="entry name" value="Hect_E3_ubiquitin_ligase"/>
</dbReference>
<dbReference type="SUPFAM" id="SSF56204">
    <property type="entry name" value="Hect, E3 ligase catalytic domain"/>
    <property type="match status" value="1"/>
</dbReference>
<reference evidence="5" key="1">
    <citation type="submission" date="2021-01" db="EMBL/GenBank/DDBJ databases">
        <authorList>
            <person name="Li R."/>
            <person name="Bekaert M."/>
        </authorList>
    </citation>
    <scope>NUCLEOTIDE SEQUENCE</scope>
    <source>
        <strain evidence="5">Farmed</strain>
    </source>
</reference>
<dbReference type="InterPro" id="IPR042469">
    <property type="entry name" value="HECTD3"/>
</dbReference>
<dbReference type="SUPFAM" id="SSF49785">
    <property type="entry name" value="Galactose-binding domain-like"/>
    <property type="match status" value="1"/>
</dbReference>
<dbReference type="Pfam" id="PF03256">
    <property type="entry name" value="ANAPC10"/>
    <property type="match status" value="1"/>
</dbReference>
<dbReference type="SMART" id="SM00119">
    <property type="entry name" value="HECTc"/>
    <property type="match status" value="1"/>
</dbReference>
<dbReference type="PANTHER" id="PTHR46654">
    <property type="entry name" value="E3 UBIQUITIN-PROTEIN LIGASE HECTD3"/>
    <property type="match status" value="1"/>
</dbReference>
<evidence type="ECO:0000259" key="3">
    <source>
        <dbReference type="PROSITE" id="PS50237"/>
    </source>
</evidence>
<organism evidence="5 6">
    <name type="scientific">Acanthosepion pharaonis</name>
    <name type="common">Pharaoh cuttlefish</name>
    <name type="synonym">Sepia pharaonis</name>
    <dbReference type="NCBI Taxonomy" id="158019"/>
    <lineage>
        <taxon>Eukaryota</taxon>
        <taxon>Metazoa</taxon>
        <taxon>Spiralia</taxon>
        <taxon>Lophotrochozoa</taxon>
        <taxon>Mollusca</taxon>
        <taxon>Cephalopoda</taxon>
        <taxon>Coleoidea</taxon>
        <taxon>Decapodiformes</taxon>
        <taxon>Sepiida</taxon>
        <taxon>Sepiina</taxon>
        <taxon>Sepiidae</taxon>
        <taxon>Acanthosepion</taxon>
    </lineage>
</organism>
<evidence type="ECO:0000256" key="1">
    <source>
        <dbReference type="ARBA" id="ARBA00022786"/>
    </source>
</evidence>
<dbReference type="EC" id="2.3.2.26" evidence="5"/>
<dbReference type="Gene3D" id="3.30.2410.10">
    <property type="entry name" value="Hect, E3 ligase catalytic domain"/>
    <property type="match status" value="1"/>
</dbReference>
<feature type="domain" description="HECT" evidence="3">
    <location>
        <begin position="604"/>
        <end position="740"/>
    </location>
</feature>
<dbReference type="AlphaFoldDB" id="A0A812D1J4"/>
<dbReference type="InterPro" id="IPR000569">
    <property type="entry name" value="HECT_dom"/>
</dbReference>
<dbReference type="Proteomes" id="UP000597762">
    <property type="component" value="Unassembled WGS sequence"/>
</dbReference>
<gene>
    <name evidence="5" type="ORF">SPHA_45809</name>
</gene>
<protein>
    <submittedName>
        <fullName evidence="5">HECTD3</fullName>
        <ecNumber evidence="5">2.3.2.26</ecNumber>
    </submittedName>
</protein>
<keyword evidence="6" id="KW-1185">Reference proteome</keyword>
<accession>A0A812D1J4</accession>
<evidence type="ECO:0000256" key="2">
    <source>
        <dbReference type="PROSITE-ProRule" id="PRU00104"/>
    </source>
</evidence>
<keyword evidence="5" id="KW-0012">Acyltransferase</keyword>
<keyword evidence="1 2" id="KW-0833">Ubl conjugation pathway</keyword>
<dbReference type="PROSITE" id="PS50237">
    <property type="entry name" value="HECT"/>
    <property type="match status" value="1"/>
</dbReference>
<keyword evidence="5" id="KW-0808">Transferase</keyword>
<dbReference type="PROSITE" id="PS51284">
    <property type="entry name" value="DOC"/>
    <property type="match status" value="1"/>
</dbReference>
<evidence type="ECO:0000259" key="4">
    <source>
        <dbReference type="PROSITE" id="PS51284"/>
    </source>
</evidence>
<name>A0A812D1J4_ACAPH</name>
<dbReference type="EMBL" id="CAHIKZ030002384">
    <property type="protein sequence ID" value="CAE1286121.1"/>
    <property type="molecule type" value="Genomic_DNA"/>
</dbReference>
<feature type="active site" description="Glycyl thioester intermediate" evidence="2">
    <location>
        <position position="706"/>
    </location>
</feature>
<dbReference type="InterPro" id="IPR008979">
    <property type="entry name" value="Galactose-bd-like_sf"/>
</dbReference>
<dbReference type="Pfam" id="PF00632">
    <property type="entry name" value="HECT"/>
    <property type="match status" value="2"/>
</dbReference>
<dbReference type="Gene3D" id="2.60.120.260">
    <property type="entry name" value="Galactose-binding domain-like"/>
    <property type="match status" value="1"/>
</dbReference>
<dbReference type="Gene3D" id="3.90.1750.10">
    <property type="entry name" value="Hect, E3 ligase catalytic domains"/>
    <property type="match status" value="1"/>
</dbReference>